<evidence type="ECO:0000259" key="9">
    <source>
        <dbReference type="PROSITE" id="PS50086"/>
    </source>
</evidence>
<dbReference type="Gene3D" id="1.10.8.270">
    <property type="entry name" value="putative rabgap domain of human tbc1 domain family member 14 like domains"/>
    <property type="match status" value="1"/>
</dbReference>
<dbReference type="InterPro" id="IPR035969">
    <property type="entry name" value="Rab-GAP_TBC_sf"/>
</dbReference>
<dbReference type="AlphaFoldDB" id="A0A1Q3G205"/>
<sequence>MSLYKIRVAGLEDILQQDEIDLKELRNFCFYGIPDCSGLRSTCWKLLLGYLGPKRDTWSATLAKKRELYKQFIEEMVIPPGEQNGAACVDHPLSDGPESNWNTFFKDNEVLLQIDKDVRRLCPDISFFQQATEFPCESVVSHNRERKLHVRVAPSTLSSANVERKGLGMTKQINLITKRAIENYEAMDAGQEAHWEVVERILFLYAKLNPGQGYVQGMNEIIGPIYYVLASDPNVEYRQYAEADCFFCFTALMGEIRDFFIKTLDESEGGIKGMMARLSNMLKDKDPEVWNRLRDQELYPQYYSFRWLTLLLSQEFPLPDVLRIWDSVFADEKRYDFLVKVCCAMIILLREQILDNDFASNVKLLQNFPPMDIKVVLRKATSLDQ</sequence>
<keyword evidence="3" id="KW-0343">GTPase activation</keyword>
<dbReference type="GO" id="GO:0016020">
    <property type="term" value="C:membrane"/>
    <property type="evidence" value="ECO:0007669"/>
    <property type="project" value="UniProtKB-SubCell"/>
</dbReference>
<name>A0A1Q3G205_CULTA</name>
<keyword evidence="4" id="KW-0963">Cytoplasm</keyword>
<dbReference type="SMART" id="SM00164">
    <property type="entry name" value="TBC"/>
    <property type="match status" value="1"/>
</dbReference>
<comment type="function">
    <text evidence="6">Acts as a GTPase-activating protein for RAB35. Together with RAB35 may be involved in regulation of insulin-induced glucose transporter SLC2A4/GLUT4 translocation to the plasma membrane in adipocytes.</text>
</comment>
<reference evidence="10" key="1">
    <citation type="submission" date="2017-01" db="EMBL/GenBank/DDBJ databases">
        <title>A deep insight into the sialotranscriptome of adult male and female Cluex tarsalis mosquitoes.</title>
        <authorList>
            <person name="Ribeiro J.M."/>
            <person name="Moreira F."/>
            <person name="Bernard K.A."/>
            <person name="Calvo E."/>
        </authorList>
    </citation>
    <scope>NUCLEOTIDE SEQUENCE</scope>
    <source>
        <strain evidence="10">Kern County</strain>
        <tissue evidence="10">Salivary glands</tissue>
    </source>
</reference>
<keyword evidence="5" id="KW-0472">Membrane</keyword>
<evidence type="ECO:0000256" key="7">
    <source>
        <dbReference type="ARBA" id="ARBA00064536"/>
    </source>
</evidence>
<evidence type="ECO:0000256" key="5">
    <source>
        <dbReference type="ARBA" id="ARBA00023136"/>
    </source>
</evidence>
<evidence type="ECO:0000256" key="3">
    <source>
        <dbReference type="ARBA" id="ARBA00022468"/>
    </source>
</evidence>
<dbReference type="PANTHER" id="PTHR22957:SF27">
    <property type="entry name" value="TBC1 DOMAIN FAMILY MEMBER 13"/>
    <property type="match status" value="1"/>
</dbReference>
<dbReference type="GO" id="GO:0005737">
    <property type="term" value="C:cytoplasm"/>
    <property type="evidence" value="ECO:0007669"/>
    <property type="project" value="UniProtKB-SubCell"/>
</dbReference>
<dbReference type="PANTHER" id="PTHR22957">
    <property type="entry name" value="TBC1 DOMAIN FAMILY MEMBER GTPASE-ACTIVATING PROTEIN"/>
    <property type="match status" value="1"/>
</dbReference>
<feature type="domain" description="Rab-GAP TBC" evidence="9">
    <location>
        <begin position="34"/>
        <end position="332"/>
    </location>
</feature>
<evidence type="ECO:0000256" key="1">
    <source>
        <dbReference type="ARBA" id="ARBA00004370"/>
    </source>
</evidence>
<dbReference type="Pfam" id="PF00566">
    <property type="entry name" value="RabGAP-TBC"/>
    <property type="match status" value="1"/>
</dbReference>
<evidence type="ECO:0000256" key="6">
    <source>
        <dbReference type="ARBA" id="ARBA00059763"/>
    </source>
</evidence>
<proteinExistence type="predicted"/>
<dbReference type="EMBL" id="GFDL01001213">
    <property type="protein sequence ID" value="JAV33832.1"/>
    <property type="molecule type" value="Transcribed_RNA"/>
</dbReference>
<dbReference type="GO" id="GO:0006886">
    <property type="term" value="P:intracellular protein transport"/>
    <property type="evidence" value="ECO:0007669"/>
    <property type="project" value="TreeGrafter"/>
</dbReference>
<evidence type="ECO:0000256" key="8">
    <source>
        <dbReference type="ARBA" id="ARBA00067477"/>
    </source>
</evidence>
<dbReference type="GO" id="GO:0005096">
    <property type="term" value="F:GTPase activator activity"/>
    <property type="evidence" value="ECO:0007669"/>
    <property type="project" value="UniProtKB-KW"/>
</dbReference>
<evidence type="ECO:0000256" key="2">
    <source>
        <dbReference type="ARBA" id="ARBA00004496"/>
    </source>
</evidence>
<organism evidence="10">
    <name type="scientific">Culex tarsalis</name>
    <name type="common">Encephalitis mosquito</name>
    <dbReference type="NCBI Taxonomy" id="7177"/>
    <lineage>
        <taxon>Eukaryota</taxon>
        <taxon>Metazoa</taxon>
        <taxon>Ecdysozoa</taxon>
        <taxon>Arthropoda</taxon>
        <taxon>Hexapoda</taxon>
        <taxon>Insecta</taxon>
        <taxon>Pterygota</taxon>
        <taxon>Neoptera</taxon>
        <taxon>Endopterygota</taxon>
        <taxon>Diptera</taxon>
        <taxon>Nematocera</taxon>
        <taxon>Culicoidea</taxon>
        <taxon>Culicidae</taxon>
        <taxon>Culicinae</taxon>
        <taxon>Culicini</taxon>
        <taxon>Culex</taxon>
        <taxon>Culex</taxon>
    </lineage>
</organism>
<dbReference type="Gene3D" id="1.10.10.750">
    <property type="entry name" value="Ypt/Rab-GAP domain of gyp1p, domain 1"/>
    <property type="match status" value="1"/>
</dbReference>
<comment type="subcellular location">
    <subcellularLocation>
        <location evidence="2">Cytoplasm</location>
    </subcellularLocation>
    <subcellularLocation>
        <location evidence="1">Membrane</location>
    </subcellularLocation>
</comment>
<accession>A0A1Q3G205</accession>
<dbReference type="InterPro" id="IPR000195">
    <property type="entry name" value="Rab-GAP-TBC_dom"/>
</dbReference>
<protein>
    <recommendedName>
        <fullName evidence="8">TBC1 domain family member 13</fullName>
    </recommendedName>
</protein>
<evidence type="ECO:0000313" key="10">
    <source>
        <dbReference type="EMBL" id="JAV33832.1"/>
    </source>
</evidence>
<dbReference type="FunFam" id="1.10.8.270:FF:000019">
    <property type="entry name" value="TBC1 domain family member 13"/>
    <property type="match status" value="1"/>
</dbReference>
<dbReference type="SUPFAM" id="SSF47923">
    <property type="entry name" value="Ypt/Rab-GAP domain of gyp1p"/>
    <property type="match status" value="2"/>
</dbReference>
<comment type="subunit">
    <text evidence="7">Interacts with RAB1A and RAB10; in a GTP-dependent manner.</text>
</comment>
<evidence type="ECO:0000256" key="4">
    <source>
        <dbReference type="ARBA" id="ARBA00022490"/>
    </source>
</evidence>
<dbReference type="FunFam" id="1.10.472.80:FF:000009">
    <property type="entry name" value="TBC1 domain family member 13"/>
    <property type="match status" value="1"/>
</dbReference>
<dbReference type="Gene3D" id="1.10.472.80">
    <property type="entry name" value="Ypt/Rab-GAP domain of gyp1p, domain 3"/>
    <property type="match status" value="1"/>
</dbReference>
<dbReference type="PROSITE" id="PS50086">
    <property type="entry name" value="TBC_RABGAP"/>
    <property type="match status" value="1"/>
</dbReference>